<gene>
    <name evidence="2" type="ORF">J3D65DRAFT_667559</name>
</gene>
<name>A0ABR1LNS7_9PEZI</name>
<protein>
    <recommendedName>
        <fullName evidence="1">BTB domain-containing protein</fullName>
    </recommendedName>
</protein>
<dbReference type="PANTHER" id="PTHR47843:SF5">
    <property type="entry name" value="BTB_POZ DOMAIN PROTEIN"/>
    <property type="match status" value="1"/>
</dbReference>
<dbReference type="PROSITE" id="PS50097">
    <property type="entry name" value="BTB"/>
    <property type="match status" value="1"/>
</dbReference>
<accession>A0ABR1LNS7</accession>
<reference evidence="2 3" key="1">
    <citation type="submission" date="2024-04" db="EMBL/GenBank/DDBJ databases">
        <title>Phyllosticta paracitricarpa is synonymous to the EU quarantine fungus P. citricarpa based on phylogenomic analyses.</title>
        <authorList>
            <consortium name="Lawrence Berkeley National Laboratory"/>
            <person name="Van ingen-buijs V.A."/>
            <person name="Van westerhoven A.C."/>
            <person name="Haridas S."/>
            <person name="Skiadas P."/>
            <person name="Martin F."/>
            <person name="Groenewald J.Z."/>
            <person name="Crous P.W."/>
            <person name="Seidl M.F."/>
        </authorList>
    </citation>
    <scope>NUCLEOTIDE SEQUENCE [LARGE SCALE GENOMIC DNA]</scope>
    <source>
        <strain evidence="2 3">CPC 17464</strain>
    </source>
</reference>
<dbReference type="Gene3D" id="3.30.710.10">
    <property type="entry name" value="Potassium Channel Kv1.1, Chain A"/>
    <property type="match status" value="1"/>
</dbReference>
<dbReference type="Proteomes" id="UP001360953">
    <property type="component" value="Unassembled WGS sequence"/>
</dbReference>
<dbReference type="InterPro" id="IPR000210">
    <property type="entry name" value="BTB/POZ_dom"/>
</dbReference>
<dbReference type="EMBL" id="JBBPEH010000006">
    <property type="protein sequence ID" value="KAK7536832.1"/>
    <property type="molecule type" value="Genomic_DNA"/>
</dbReference>
<comment type="caution">
    <text evidence="2">The sequence shown here is derived from an EMBL/GenBank/DDBJ whole genome shotgun (WGS) entry which is preliminary data.</text>
</comment>
<evidence type="ECO:0000313" key="2">
    <source>
        <dbReference type="EMBL" id="KAK7536832.1"/>
    </source>
</evidence>
<dbReference type="SMART" id="SM00225">
    <property type="entry name" value="BTB"/>
    <property type="match status" value="1"/>
</dbReference>
<sequence length="267" mass="31158">MANRPVLPVLQAQGNLYDYLANGSHSDFRIRDRDGSEWLVHKIILCLQSEYFERMLNPARNYTELRNGVVELKDEPPNVIEAVVNYFYRLDYSDEDMDDDHSKLLFHILVYAAGETFRVPGLKDAAKQHFIDALHPLSFDEINFPRLVQEIYASTVHSDRGLRDVVVQLTRDRIDEARNTEGFEDELEDITQFFRDLSDSSTSELHQLKSLPRYTCRWCTATMFVDFPLEEDDEFYCPICGEIQDSEMWQAYRVTSTLHAPLKDQDD</sequence>
<dbReference type="SUPFAM" id="SSF54695">
    <property type="entry name" value="POZ domain"/>
    <property type="match status" value="1"/>
</dbReference>
<dbReference type="RefSeq" id="XP_066654983.1">
    <property type="nucleotide sequence ID" value="XM_066803031.1"/>
</dbReference>
<dbReference type="PANTHER" id="PTHR47843">
    <property type="entry name" value="BTB DOMAIN-CONTAINING PROTEIN-RELATED"/>
    <property type="match status" value="1"/>
</dbReference>
<proteinExistence type="predicted"/>
<dbReference type="GeneID" id="92035937"/>
<keyword evidence="3" id="KW-1185">Reference proteome</keyword>
<evidence type="ECO:0000259" key="1">
    <source>
        <dbReference type="PROSITE" id="PS50097"/>
    </source>
</evidence>
<feature type="domain" description="BTB" evidence="1">
    <location>
        <begin position="26"/>
        <end position="96"/>
    </location>
</feature>
<dbReference type="InterPro" id="IPR011333">
    <property type="entry name" value="SKP1/BTB/POZ_sf"/>
</dbReference>
<evidence type="ECO:0000313" key="3">
    <source>
        <dbReference type="Proteomes" id="UP001360953"/>
    </source>
</evidence>
<organism evidence="2 3">
    <name type="scientific">Phyllosticta citribraziliensis</name>
    <dbReference type="NCBI Taxonomy" id="989973"/>
    <lineage>
        <taxon>Eukaryota</taxon>
        <taxon>Fungi</taxon>
        <taxon>Dikarya</taxon>
        <taxon>Ascomycota</taxon>
        <taxon>Pezizomycotina</taxon>
        <taxon>Dothideomycetes</taxon>
        <taxon>Dothideomycetes incertae sedis</taxon>
        <taxon>Botryosphaeriales</taxon>
        <taxon>Phyllostictaceae</taxon>
        <taxon>Phyllosticta</taxon>
    </lineage>
</organism>
<dbReference type="Pfam" id="PF00651">
    <property type="entry name" value="BTB"/>
    <property type="match status" value="1"/>
</dbReference>
<dbReference type="CDD" id="cd18186">
    <property type="entry name" value="BTB_POZ_ZBTB_KLHL-like"/>
    <property type="match status" value="1"/>
</dbReference>